<comment type="caution">
    <text evidence="2">The sequence shown here is derived from an EMBL/GenBank/DDBJ whole genome shotgun (WGS) entry which is preliminary data.</text>
</comment>
<sequence>MQKGAGNITHEETVHHTGSNDIKEALEILTAQHKSMIKHIATQDEKIIELQKTLIMMVSNGSRIGGQ</sequence>
<keyword evidence="3" id="KW-1185">Reference proteome</keyword>
<accession>A0ABS8VFR6</accession>
<evidence type="ECO:0000313" key="2">
    <source>
        <dbReference type="EMBL" id="MCD9645040.1"/>
    </source>
</evidence>
<evidence type="ECO:0000313" key="3">
    <source>
        <dbReference type="Proteomes" id="UP000823775"/>
    </source>
</evidence>
<evidence type="ECO:0000256" key="1">
    <source>
        <dbReference type="SAM" id="MobiDB-lite"/>
    </source>
</evidence>
<organism evidence="2 3">
    <name type="scientific">Datura stramonium</name>
    <name type="common">Jimsonweed</name>
    <name type="synonym">Common thornapple</name>
    <dbReference type="NCBI Taxonomy" id="4076"/>
    <lineage>
        <taxon>Eukaryota</taxon>
        <taxon>Viridiplantae</taxon>
        <taxon>Streptophyta</taxon>
        <taxon>Embryophyta</taxon>
        <taxon>Tracheophyta</taxon>
        <taxon>Spermatophyta</taxon>
        <taxon>Magnoliopsida</taxon>
        <taxon>eudicotyledons</taxon>
        <taxon>Gunneridae</taxon>
        <taxon>Pentapetalae</taxon>
        <taxon>asterids</taxon>
        <taxon>lamiids</taxon>
        <taxon>Solanales</taxon>
        <taxon>Solanaceae</taxon>
        <taxon>Solanoideae</taxon>
        <taxon>Datureae</taxon>
        <taxon>Datura</taxon>
    </lineage>
</organism>
<gene>
    <name evidence="2" type="ORF">HAX54_033693</name>
</gene>
<proteinExistence type="predicted"/>
<name>A0ABS8VFR6_DATST</name>
<dbReference type="EMBL" id="JACEIK010004320">
    <property type="protein sequence ID" value="MCD9645040.1"/>
    <property type="molecule type" value="Genomic_DNA"/>
</dbReference>
<feature type="non-terminal residue" evidence="2">
    <location>
        <position position="67"/>
    </location>
</feature>
<protein>
    <submittedName>
        <fullName evidence="2">Uncharacterized protein</fullName>
    </submittedName>
</protein>
<reference evidence="2 3" key="1">
    <citation type="journal article" date="2021" name="BMC Genomics">
        <title>Datura genome reveals duplications of psychoactive alkaloid biosynthetic genes and high mutation rate following tissue culture.</title>
        <authorList>
            <person name="Rajewski A."/>
            <person name="Carter-House D."/>
            <person name="Stajich J."/>
            <person name="Litt A."/>
        </authorList>
    </citation>
    <scope>NUCLEOTIDE SEQUENCE [LARGE SCALE GENOMIC DNA]</scope>
    <source>
        <strain evidence="2">AR-01</strain>
    </source>
</reference>
<dbReference type="Proteomes" id="UP000823775">
    <property type="component" value="Unassembled WGS sequence"/>
</dbReference>
<feature type="region of interest" description="Disordered" evidence="1">
    <location>
        <begin position="1"/>
        <end position="21"/>
    </location>
</feature>